<evidence type="ECO:0008006" key="4">
    <source>
        <dbReference type="Google" id="ProtNLM"/>
    </source>
</evidence>
<gene>
    <name evidence="2" type="ORF">ABS311_00755</name>
</gene>
<feature type="transmembrane region" description="Helical" evidence="1">
    <location>
        <begin position="135"/>
        <end position="153"/>
    </location>
</feature>
<dbReference type="Proteomes" id="UP001467690">
    <property type="component" value="Unassembled WGS sequence"/>
</dbReference>
<name>A0ABV1RBY3_9ALTE</name>
<protein>
    <recommendedName>
        <fullName evidence="4">Carotenoid biosynthesis protein</fullName>
    </recommendedName>
</protein>
<proteinExistence type="predicted"/>
<reference evidence="2 3" key="1">
    <citation type="submission" date="2024-06" db="EMBL/GenBank/DDBJ databases">
        <authorList>
            <person name="Chen R.Y."/>
        </authorList>
    </citation>
    <scope>NUCLEOTIDE SEQUENCE [LARGE SCALE GENOMIC DNA]</scope>
    <source>
        <strain evidence="2 3">D2</strain>
    </source>
</reference>
<keyword evidence="1" id="KW-0812">Transmembrane</keyword>
<comment type="caution">
    <text evidence="2">The sequence shown here is derived from an EMBL/GenBank/DDBJ whole genome shotgun (WGS) entry which is preliminary data.</text>
</comment>
<accession>A0ABV1RBY3</accession>
<dbReference type="RefSeq" id="WP_350400253.1">
    <property type="nucleotide sequence ID" value="NZ_JBELOE010000052.1"/>
</dbReference>
<sequence length="239" mass="27233">MSASIFRHTISNAIKKNLVPGIVLQSFAVIIGLCYFYVPSCQPYFSLLATLKYDLGSVYAFFATALFGGLIPFIYLMTTKQFANREDFIKLFLFYFLFWGVKGVEVDLFYQLQGYWFGYQNDFMTIATKTSVDQFIYSALWAAPSIAIAYLWMEHGFSIKDTRLALNRTFLTLTLPATILSNWLVWIPAVSIVYLMPADLQIPLFNLVLCFWVLMLAVLNKKADTDVPASVLTEKTSNK</sequence>
<feature type="transmembrane region" description="Helical" evidence="1">
    <location>
        <begin position="173"/>
        <end position="196"/>
    </location>
</feature>
<feature type="transmembrane region" description="Helical" evidence="1">
    <location>
        <begin position="88"/>
        <end position="110"/>
    </location>
</feature>
<feature type="transmembrane region" description="Helical" evidence="1">
    <location>
        <begin position="58"/>
        <end position="76"/>
    </location>
</feature>
<keyword evidence="1" id="KW-1133">Transmembrane helix</keyword>
<feature type="transmembrane region" description="Helical" evidence="1">
    <location>
        <begin position="21"/>
        <end position="38"/>
    </location>
</feature>
<organism evidence="2 3">
    <name type="scientific">Catenovulum sediminis</name>
    <dbReference type="NCBI Taxonomy" id="1740262"/>
    <lineage>
        <taxon>Bacteria</taxon>
        <taxon>Pseudomonadati</taxon>
        <taxon>Pseudomonadota</taxon>
        <taxon>Gammaproteobacteria</taxon>
        <taxon>Alteromonadales</taxon>
        <taxon>Alteromonadaceae</taxon>
        <taxon>Catenovulum</taxon>
    </lineage>
</organism>
<keyword evidence="3" id="KW-1185">Reference proteome</keyword>
<evidence type="ECO:0000256" key="1">
    <source>
        <dbReference type="SAM" id="Phobius"/>
    </source>
</evidence>
<dbReference type="EMBL" id="JBELOE010000052">
    <property type="protein sequence ID" value="MER2490419.1"/>
    <property type="molecule type" value="Genomic_DNA"/>
</dbReference>
<keyword evidence="1" id="KW-0472">Membrane</keyword>
<evidence type="ECO:0000313" key="2">
    <source>
        <dbReference type="EMBL" id="MER2490419.1"/>
    </source>
</evidence>
<evidence type="ECO:0000313" key="3">
    <source>
        <dbReference type="Proteomes" id="UP001467690"/>
    </source>
</evidence>
<feature type="transmembrane region" description="Helical" evidence="1">
    <location>
        <begin position="202"/>
        <end position="219"/>
    </location>
</feature>